<organism evidence="2 3">
    <name type="scientific">Symbiodinium natans</name>
    <dbReference type="NCBI Taxonomy" id="878477"/>
    <lineage>
        <taxon>Eukaryota</taxon>
        <taxon>Sar</taxon>
        <taxon>Alveolata</taxon>
        <taxon>Dinophyceae</taxon>
        <taxon>Suessiales</taxon>
        <taxon>Symbiodiniaceae</taxon>
        <taxon>Symbiodinium</taxon>
    </lineage>
</organism>
<name>A0A812GBG1_9DINO</name>
<dbReference type="Proteomes" id="UP000604046">
    <property type="component" value="Unassembled WGS sequence"/>
</dbReference>
<comment type="caution">
    <text evidence="2">The sequence shown here is derived from an EMBL/GenBank/DDBJ whole genome shotgun (WGS) entry which is preliminary data.</text>
</comment>
<proteinExistence type="predicted"/>
<sequence>MDCGEKIAEDTIAVIGNASFPDFDLDRGDLGGVFSWEPPADTSKVTHYVVYMARYHDNESQDCYEDVVQLSASVTGSFSFSVPATPEQVEAAARQAVLAALPGIDPNNLFVVVAKAIRITHSKTITADCHFAVPRAAKEYFSTVTAQTNASGSEDGGDDEPSPNVSRRLSSYDFSDAPEDSDAIPRQLSASVGLFSLSLSWCRKFVASTLEGSTTITVPPETALANWTHYLVYASSSLAEQSYPRALLIDLDFHDLGGRLSWDPPNSTERLAAYAVYLAESSSGGSRSQLGFELAPDVLFYDVPPKLGDTSISLKNTPRDNFTHFTVFTKSVLVEQTTPAFLAIQDEASRANNVSFIDDDLDLGEIGGNLSWLAAVDDSEVVEYAIYLAEGRDGTNRSLLGNVSRDVFSFLVPDNTELLSSWALSSYTHLLVYGRSPLEEQTTPSSVVIIETIASVANVSFTDLDLDAGELGGTVSFLPPASAERVVSYVAYLSTGFGDSMSDRTCEEAVGILPDTALANFTHVLIYTKSRLAEQSTPVAISLQDNNASASTVLFADLDLDLGDIGGPLLWRAPADTSLVTHYEVYLTNDTMAQWREHYATLPVGTTNLQIRAEKRLMTESTYLSHFLVYTRSELVEQSTPSMHQIVDEFASVSNISFTDLDLDLDEIGGLVSWDAAAKTDLVEGYNLYVADSPDGSFRSQVEDGVNVTTLEILYDTPRQNFSHLVVYTRSALVEQTTPVSAALLDSSATVSNVTFTDYDLDATDIAGPLEWAPPSDISEVATYVVYLARSAPVFGGARVCSQRLESMQATSAQTEEADHEFLLSGKIPADSEGASWALIAGAFTVNAEGGAEAAALATRLALAQLLDVDEVTTAVGGRRLAAGRSLAANDWQISFQAVVPQTSLRSSLALLRGLATDASNFEAWTAHFLYAAGIERAIAASIGISDMTIAEAPLSAWLGVAEQNVSDIHAASLGPAIGGTLLAICERSYVGNVSIGTNLLDVPEESALQAFTHLLVYTVSSEGVEQSTPMATRILDVTSSISNLAFVDKDLDEDELGGDIYWQAPSDSRRVLGYRAYLSAGLLAGQSRSLIGSEVTVGTNQTFLPAETLLDTWTHIAVFTRSQLVEQTTPAGGSISDTSASVSAIDFPDNDLDEFEVGGLLSWSDPIDFSEVTHYEVYFAEDRSGTNRSYLGNVSVGINSFDVPPDTPLRSFSHLVVYARSELAEQTTPAAVRIIESVASVSAVNFIDLDLDEKELGGDLLWQPPPSPDRVEFYVVYLAIDAAGGEVPVGVHQTTLPADAKQDTSLSNFAHFARQHLREMSLCFEKPANQVYTRSALAEQSTPVGVALSDSTAFVSNLTFPDLDLDITELGGNLTWVPPVDDRLVNLARNYSQRCFIEDLQGFKRLGYNVFFADDPACQDAACQKLLVENVWANDTLVIISPDTPILNFTHLLIYATSGFAEQTTPASLEIVDANASVSNIRFVDKDLESKELGGDVLWTAPDGFIDRVEAYVLYLSATGAGDQRISLGSEVAVGTDVRSIPPETATGGRDFLSIFTRSSLVEQTTPVALEFSDAVSVVENVSFPDFDLDASDLGGVLAWSEPRDISQAANRASLEITMVRKSAVC</sequence>
<feature type="region of interest" description="Disordered" evidence="1">
    <location>
        <begin position="147"/>
        <end position="180"/>
    </location>
</feature>
<dbReference type="OrthoDB" id="429786at2759"/>
<evidence type="ECO:0000313" key="3">
    <source>
        <dbReference type="Proteomes" id="UP000604046"/>
    </source>
</evidence>
<gene>
    <name evidence="2" type="ORF">SNAT2548_LOCUS153</name>
</gene>
<protein>
    <submittedName>
        <fullName evidence="2">Uncharacterized protein</fullName>
    </submittedName>
</protein>
<feature type="compositionally biased region" description="Polar residues" evidence="1">
    <location>
        <begin position="163"/>
        <end position="173"/>
    </location>
</feature>
<accession>A0A812GBG1</accession>
<dbReference type="EMBL" id="CAJNDS010000002">
    <property type="protein sequence ID" value="CAE6912079.1"/>
    <property type="molecule type" value="Genomic_DNA"/>
</dbReference>
<keyword evidence="3" id="KW-1185">Reference proteome</keyword>
<evidence type="ECO:0000256" key="1">
    <source>
        <dbReference type="SAM" id="MobiDB-lite"/>
    </source>
</evidence>
<reference evidence="2" key="1">
    <citation type="submission" date="2021-02" db="EMBL/GenBank/DDBJ databases">
        <authorList>
            <person name="Dougan E. K."/>
            <person name="Rhodes N."/>
            <person name="Thang M."/>
            <person name="Chan C."/>
        </authorList>
    </citation>
    <scope>NUCLEOTIDE SEQUENCE</scope>
</reference>
<evidence type="ECO:0000313" key="2">
    <source>
        <dbReference type="EMBL" id="CAE6912079.1"/>
    </source>
</evidence>